<proteinExistence type="predicted"/>
<keyword evidence="2" id="KW-1185">Reference proteome</keyword>
<name>A0ACC0BGF1_CATRO</name>
<comment type="caution">
    <text evidence="1">The sequence shown here is derived from an EMBL/GenBank/DDBJ whole genome shotgun (WGS) entry which is preliminary data.</text>
</comment>
<dbReference type="EMBL" id="CM044703">
    <property type="protein sequence ID" value="KAI5671667.1"/>
    <property type="molecule type" value="Genomic_DNA"/>
</dbReference>
<protein>
    <submittedName>
        <fullName evidence="1">Uncharacterized protein</fullName>
    </submittedName>
</protein>
<evidence type="ECO:0000313" key="2">
    <source>
        <dbReference type="Proteomes" id="UP001060085"/>
    </source>
</evidence>
<organism evidence="1 2">
    <name type="scientific">Catharanthus roseus</name>
    <name type="common">Madagascar periwinkle</name>
    <name type="synonym">Vinca rosea</name>
    <dbReference type="NCBI Taxonomy" id="4058"/>
    <lineage>
        <taxon>Eukaryota</taxon>
        <taxon>Viridiplantae</taxon>
        <taxon>Streptophyta</taxon>
        <taxon>Embryophyta</taxon>
        <taxon>Tracheophyta</taxon>
        <taxon>Spermatophyta</taxon>
        <taxon>Magnoliopsida</taxon>
        <taxon>eudicotyledons</taxon>
        <taxon>Gunneridae</taxon>
        <taxon>Pentapetalae</taxon>
        <taxon>asterids</taxon>
        <taxon>lamiids</taxon>
        <taxon>Gentianales</taxon>
        <taxon>Apocynaceae</taxon>
        <taxon>Rauvolfioideae</taxon>
        <taxon>Vinceae</taxon>
        <taxon>Catharanthinae</taxon>
        <taxon>Catharanthus</taxon>
    </lineage>
</organism>
<reference evidence="2" key="1">
    <citation type="journal article" date="2023" name="Nat. Plants">
        <title>Single-cell RNA sequencing provides a high-resolution roadmap for understanding the multicellular compartmentation of specialized metabolism.</title>
        <authorList>
            <person name="Sun S."/>
            <person name="Shen X."/>
            <person name="Li Y."/>
            <person name="Li Y."/>
            <person name="Wang S."/>
            <person name="Li R."/>
            <person name="Zhang H."/>
            <person name="Shen G."/>
            <person name="Guo B."/>
            <person name="Wei J."/>
            <person name="Xu J."/>
            <person name="St-Pierre B."/>
            <person name="Chen S."/>
            <person name="Sun C."/>
        </authorList>
    </citation>
    <scope>NUCLEOTIDE SEQUENCE [LARGE SCALE GENOMIC DNA]</scope>
</reference>
<dbReference type="Proteomes" id="UP001060085">
    <property type="component" value="Linkage Group LG03"/>
</dbReference>
<sequence length="451" mass="52406">MPPKSKNPNFRKGETSSKTEICSEEFKEHLGASIPFARKGVRRMDNGKGQSLETAAPPHLHDIGKLIISSGMIIRIYDGNKSFNELERKIIFLSRNPIFVPRATSPENPIMASNNSNISLRSVLEKVRNLRIVLKLQKQFEDIEAYEMMKQLKEMFQEQRSKHILRRFHLILEIIEHGDAKICKVDTNYNIADLLTKPLPQLKHQSHTRSTFESHVKLYIQYRLAKDFSAVDKILTAKMDIEIEALKEALKKEKKRSRNFRSKIKGKRISPKLLDTKFSPRLVYITRIYSILEEVDEMERSDNGDQSSFRSPAPKAQSDLLQLAKLRLAPPSLVKHRLLLLLIVPSLLHSSKKNLTFGFVKGRIRDRISQIWFLLELLQNLFATLHILEVPLLISPLSTKQFASDKPHSKWIRNFFDNFDSYFRYWRFLLGSSPNQALIVQGVWVYYPRTR</sequence>
<gene>
    <name evidence="1" type="ORF">M9H77_12031</name>
</gene>
<accession>A0ACC0BGF1</accession>
<evidence type="ECO:0000313" key="1">
    <source>
        <dbReference type="EMBL" id="KAI5671667.1"/>
    </source>
</evidence>